<dbReference type="Proteomes" id="UP000184275">
    <property type="component" value="Unassembled WGS sequence"/>
</dbReference>
<reference evidence="2" key="1">
    <citation type="submission" date="2016-11" db="EMBL/GenBank/DDBJ databases">
        <authorList>
            <person name="Varghese N."/>
            <person name="Submissions S."/>
        </authorList>
    </citation>
    <scope>NUCLEOTIDE SEQUENCE [LARGE SCALE GENOMIC DNA]</scope>
    <source>
        <strain evidence="2">UWOS</strain>
    </source>
</reference>
<organism evidence="1 2">
    <name type="scientific">Fibrobacter intestinalis</name>
    <dbReference type="NCBI Taxonomy" id="28122"/>
    <lineage>
        <taxon>Bacteria</taxon>
        <taxon>Pseudomonadati</taxon>
        <taxon>Fibrobacterota</taxon>
        <taxon>Fibrobacteria</taxon>
        <taxon>Fibrobacterales</taxon>
        <taxon>Fibrobacteraceae</taxon>
        <taxon>Fibrobacter</taxon>
    </lineage>
</organism>
<gene>
    <name evidence="1" type="ORF">SAMN05720469_1448</name>
</gene>
<dbReference type="EMBL" id="FRAW01000044">
    <property type="protein sequence ID" value="SHL18802.1"/>
    <property type="molecule type" value="Genomic_DNA"/>
</dbReference>
<dbReference type="AlphaFoldDB" id="A0A1M6YL42"/>
<name>A0A1M6YL42_9BACT</name>
<protein>
    <submittedName>
        <fullName evidence="1">Uncharacterized protein</fullName>
    </submittedName>
</protein>
<evidence type="ECO:0000313" key="2">
    <source>
        <dbReference type="Proteomes" id="UP000184275"/>
    </source>
</evidence>
<proteinExistence type="predicted"/>
<sequence length="139" mass="16339">MVRKFGRKLYGFFKLMEVRANFTLKRLLIWQRENSGKDNGVFSVANLVSNRSLNPFSTKISEKSQFLNNLWQTERFKHPLPTMCRNWVLNQGLKPQLRFATWACNYCLAIWWETCGLEIRFARGGNGVSNYIASRYPHI</sequence>
<evidence type="ECO:0000313" key="1">
    <source>
        <dbReference type="EMBL" id="SHL18802.1"/>
    </source>
</evidence>
<keyword evidence="2" id="KW-1185">Reference proteome</keyword>
<accession>A0A1M6YL42</accession>
<dbReference type="RefSeq" id="WP_143159498.1">
    <property type="nucleotide sequence ID" value="NZ_FRAW01000044.1"/>
</dbReference>